<dbReference type="SMART" id="SM00530">
    <property type="entry name" value="HTH_XRE"/>
    <property type="match status" value="1"/>
</dbReference>
<reference evidence="4" key="1">
    <citation type="journal article" date="2019" name="Int. J. Syst. Evol. Microbiol.">
        <title>The Global Catalogue of Microorganisms (GCM) 10K type strain sequencing project: providing services to taxonomists for standard genome sequencing and annotation.</title>
        <authorList>
            <consortium name="The Broad Institute Genomics Platform"/>
            <consortium name="The Broad Institute Genome Sequencing Center for Infectious Disease"/>
            <person name="Wu L."/>
            <person name="Ma J."/>
        </authorList>
    </citation>
    <scope>NUCLEOTIDE SEQUENCE [LARGE SCALE GENOMIC DNA]</scope>
    <source>
        <strain evidence="4">JCM 18303</strain>
    </source>
</reference>
<gene>
    <name evidence="3" type="ORF">GCM10023321_51370</name>
</gene>
<dbReference type="PANTHER" id="PTHR46797">
    <property type="entry name" value="HTH-TYPE TRANSCRIPTIONAL REGULATOR"/>
    <property type="match status" value="1"/>
</dbReference>
<organism evidence="3 4">
    <name type="scientific">Pseudonocardia eucalypti</name>
    <dbReference type="NCBI Taxonomy" id="648755"/>
    <lineage>
        <taxon>Bacteria</taxon>
        <taxon>Bacillati</taxon>
        <taxon>Actinomycetota</taxon>
        <taxon>Actinomycetes</taxon>
        <taxon>Pseudonocardiales</taxon>
        <taxon>Pseudonocardiaceae</taxon>
        <taxon>Pseudonocardia</taxon>
    </lineage>
</organism>
<protein>
    <submittedName>
        <fullName evidence="3">Helix-turn-helix transcriptional regulator</fullName>
    </submittedName>
</protein>
<dbReference type="Gene3D" id="1.10.260.40">
    <property type="entry name" value="lambda repressor-like DNA-binding domains"/>
    <property type="match status" value="1"/>
</dbReference>
<name>A0ABP9QLG1_9PSEU</name>
<keyword evidence="1" id="KW-0238">DNA-binding</keyword>
<dbReference type="PANTHER" id="PTHR46797:SF1">
    <property type="entry name" value="METHYLPHOSPHONATE SYNTHASE"/>
    <property type="match status" value="1"/>
</dbReference>
<dbReference type="InterPro" id="IPR001387">
    <property type="entry name" value="Cro/C1-type_HTH"/>
</dbReference>
<dbReference type="InterPro" id="IPR050807">
    <property type="entry name" value="TransReg_Diox_bact_type"/>
</dbReference>
<keyword evidence="4" id="KW-1185">Reference proteome</keyword>
<feature type="domain" description="HTH cro/C1-type" evidence="2">
    <location>
        <begin position="30"/>
        <end position="85"/>
    </location>
</feature>
<evidence type="ECO:0000256" key="1">
    <source>
        <dbReference type="ARBA" id="ARBA00023125"/>
    </source>
</evidence>
<dbReference type="PROSITE" id="PS50943">
    <property type="entry name" value="HTH_CROC1"/>
    <property type="match status" value="1"/>
</dbReference>
<dbReference type="Proteomes" id="UP001428817">
    <property type="component" value="Unassembled WGS sequence"/>
</dbReference>
<dbReference type="SUPFAM" id="SSF47413">
    <property type="entry name" value="lambda repressor-like DNA-binding domains"/>
    <property type="match status" value="1"/>
</dbReference>
<comment type="caution">
    <text evidence="3">The sequence shown here is derived from an EMBL/GenBank/DDBJ whole genome shotgun (WGS) entry which is preliminary data.</text>
</comment>
<dbReference type="InterPro" id="IPR010982">
    <property type="entry name" value="Lambda_DNA-bd_dom_sf"/>
</dbReference>
<dbReference type="Pfam" id="PF13560">
    <property type="entry name" value="HTH_31"/>
    <property type="match status" value="1"/>
</dbReference>
<accession>A0ABP9QLG1</accession>
<evidence type="ECO:0000259" key="2">
    <source>
        <dbReference type="PROSITE" id="PS50943"/>
    </source>
</evidence>
<evidence type="ECO:0000313" key="3">
    <source>
        <dbReference type="EMBL" id="GAA5163834.1"/>
    </source>
</evidence>
<dbReference type="EMBL" id="BAABJP010000030">
    <property type="protein sequence ID" value="GAA5163834.1"/>
    <property type="molecule type" value="Genomic_DNA"/>
</dbReference>
<proteinExistence type="predicted"/>
<evidence type="ECO:0000313" key="4">
    <source>
        <dbReference type="Proteomes" id="UP001428817"/>
    </source>
</evidence>
<sequence length="424" mass="45070">MVRAVLTSGDGTTVAHAGVSAQDRAIGERVRRIRNRRGMSVEAAAGLAGIHKSFLSRLENGKRAFTRVGLLEDLASALSCSVADLTGQLYPLREYRHAELEAVVAEVCRALHDATLDDVPDLPPAPLADLVAGAARAHYCADEARYGTAGRDLADLLVDLHVHAATGTGADRERALVALVEVCKVAYILAKRTGRTELAAAAAQRGVDAARLADRPDLAAFMEMSLSSALLGVRARRRSGLVCARALDRLAALPGPTERETGAAEARGMLHLTTALLAAKDGDGAEVRSHLEEARSLAAHTGERNTLRYHFGPTNVAAWELGLAVEAGDGPAVARRLARSPLDLSVFGSNGRAAYVHFDLARAWAQAGGAHDQQALHALDTADRLAPIRVRNDPLARDVVQTVDRRAKRPAWVLTSLKNRLGVS</sequence>
<dbReference type="CDD" id="cd00093">
    <property type="entry name" value="HTH_XRE"/>
    <property type="match status" value="1"/>
</dbReference>